<reference evidence="6 7" key="1">
    <citation type="submission" date="2015-01" db="EMBL/GenBank/DDBJ databases">
        <title>The Genome Sequence of Rhinocladiella mackenzie CBS 650.93.</title>
        <authorList>
            <consortium name="The Broad Institute Genomics Platform"/>
            <person name="Cuomo C."/>
            <person name="de Hoog S."/>
            <person name="Gorbushina A."/>
            <person name="Stielow B."/>
            <person name="Teixiera M."/>
            <person name="Abouelleil A."/>
            <person name="Chapman S.B."/>
            <person name="Priest M."/>
            <person name="Young S.K."/>
            <person name="Wortman J."/>
            <person name="Nusbaum C."/>
            <person name="Birren B."/>
        </authorList>
    </citation>
    <scope>NUCLEOTIDE SEQUENCE [LARGE SCALE GENOMIC DNA]</scope>
    <source>
        <strain evidence="6 7">CBS 650.93</strain>
    </source>
</reference>
<dbReference type="PANTHER" id="PTHR43069:SF2">
    <property type="entry name" value="FUMARYLACETOACETASE"/>
    <property type="match status" value="1"/>
</dbReference>
<dbReference type="InterPro" id="IPR036663">
    <property type="entry name" value="Fumarylacetoacetase_C_sf"/>
</dbReference>
<evidence type="ECO:0000256" key="1">
    <source>
        <dbReference type="ARBA" id="ARBA00010211"/>
    </source>
</evidence>
<evidence type="ECO:0000259" key="5">
    <source>
        <dbReference type="Pfam" id="PF01557"/>
    </source>
</evidence>
<keyword evidence="7" id="KW-1185">Reference proteome</keyword>
<comment type="pathway">
    <text evidence="4">Amino-acid degradation; L-phenylalanine degradation; acetoacetate and fumarate from L-phenylalanine: step 6/6.</text>
</comment>
<dbReference type="UniPathway" id="UPA00139">
    <property type="reaction ID" value="UER00341"/>
</dbReference>
<feature type="binding site" evidence="2">
    <location>
        <position position="119"/>
    </location>
    <ligand>
        <name>substrate</name>
    </ligand>
</feature>
<feature type="binding site" evidence="3">
    <location>
        <position position="26"/>
    </location>
    <ligand>
        <name>Mg(2+)</name>
        <dbReference type="ChEBI" id="CHEBI:18420"/>
    </ligand>
</feature>
<accession>A0A0D2FN79</accession>
<dbReference type="PANTHER" id="PTHR43069">
    <property type="entry name" value="FUMARYLACETOACETASE"/>
    <property type="match status" value="1"/>
</dbReference>
<dbReference type="RefSeq" id="XP_013270633.1">
    <property type="nucleotide sequence ID" value="XM_013415179.1"/>
</dbReference>
<gene>
    <name evidence="6" type="ORF">Z518_07050</name>
</gene>
<evidence type="ECO:0000256" key="2">
    <source>
        <dbReference type="PIRSR" id="PIRSR605959-2"/>
    </source>
</evidence>
<dbReference type="GO" id="GO:0046872">
    <property type="term" value="F:metal ion binding"/>
    <property type="evidence" value="ECO:0007669"/>
    <property type="project" value="UniProtKB-UniRule"/>
</dbReference>
<feature type="binding site" evidence="3">
    <location>
        <position position="22"/>
    </location>
    <ligand>
        <name>Mg(2+)</name>
        <dbReference type="ChEBI" id="CHEBI:18420"/>
    </ligand>
</feature>
<dbReference type="EC" id="3.7.1.2" evidence="4"/>
<comment type="cofactor">
    <cofactor evidence="4">
        <name>Mg(2+)</name>
        <dbReference type="ChEBI" id="CHEBI:18420"/>
    </cofactor>
    <cofactor evidence="4">
        <name>Ca(2+)</name>
        <dbReference type="ChEBI" id="CHEBI:29108"/>
    </cofactor>
</comment>
<dbReference type="GeneID" id="25295121"/>
<keyword evidence="3 4" id="KW-0460">Magnesium</keyword>
<keyword evidence="4" id="KW-0106">Calcium</keyword>
<keyword evidence="3 4" id="KW-0479">Metal-binding</keyword>
<feature type="domain" description="Fumarylacetoacetase-like C-terminal" evidence="5">
    <location>
        <begin position="12"/>
        <end position="180"/>
    </location>
</feature>
<dbReference type="GO" id="GO:0006559">
    <property type="term" value="P:L-phenylalanine catabolic process"/>
    <property type="evidence" value="ECO:0007669"/>
    <property type="project" value="UniProtKB-UniRule"/>
</dbReference>
<organism evidence="6 7">
    <name type="scientific">Rhinocladiella mackenziei CBS 650.93</name>
    <dbReference type="NCBI Taxonomy" id="1442369"/>
    <lineage>
        <taxon>Eukaryota</taxon>
        <taxon>Fungi</taxon>
        <taxon>Dikarya</taxon>
        <taxon>Ascomycota</taxon>
        <taxon>Pezizomycotina</taxon>
        <taxon>Eurotiomycetes</taxon>
        <taxon>Chaetothyriomycetidae</taxon>
        <taxon>Chaetothyriales</taxon>
        <taxon>Herpotrichiellaceae</taxon>
        <taxon>Rhinocladiella</taxon>
    </lineage>
</organism>
<dbReference type="STRING" id="1442369.A0A0D2FN79"/>
<comment type="catalytic activity">
    <reaction evidence="4">
        <text>4-fumarylacetoacetate + H2O = acetoacetate + fumarate + H(+)</text>
        <dbReference type="Rhea" id="RHEA:10244"/>
        <dbReference type="ChEBI" id="CHEBI:13705"/>
        <dbReference type="ChEBI" id="CHEBI:15377"/>
        <dbReference type="ChEBI" id="CHEBI:15378"/>
        <dbReference type="ChEBI" id="CHEBI:18034"/>
        <dbReference type="ChEBI" id="CHEBI:29806"/>
        <dbReference type="EC" id="3.7.1.2"/>
    </reaction>
</comment>
<dbReference type="VEuPathDB" id="FungiDB:Z518_07050"/>
<proteinExistence type="inferred from homology"/>
<evidence type="ECO:0000256" key="4">
    <source>
        <dbReference type="RuleBase" id="RU366008"/>
    </source>
</evidence>
<dbReference type="InterPro" id="IPR005959">
    <property type="entry name" value="Fumarylacetoacetase"/>
</dbReference>
<keyword evidence="4" id="KW-0585">Phenylalanine catabolism</keyword>
<dbReference type="Pfam" id="PF01557">
    <property type="entry name" value="FAA_hydrolase"/>
    <property type="match status" value="1"/>
</dbReference>
<dbReference type="Gene3D" id="3.90.850.10">
    <property type="entry name" value="Fumarylacetoacetase-like, C-terminal domain"/>
    <property type="match status" value="1"/>
</dbReference>
<dbReference type="AlphaFoldDB" id="A0A0D2FN79"/>
<evidence type="ECO:0000256" key="3">
    <source>
        <dbReference type="PIRSR" id="PIRSR605959-3"/>
    </source>
</evidence>
<comment type="similarity">
    <text evidence="1 4">Belongs to the FAH family.</text>
</comment>
<evidence type="ECO:0000313" key="6">
    <source>
        <dbReference type="EMBL" id="KIX03497.1"/>
    </source>
</evidence>
<sequence>MTGQHGIFRCMKHLSWVHSNGKNFCTTVSPWVVPPEALEPFRVAPKETPRQLAKYLTQKETKSAYNIPIRATLQEVDSERYHVAQCNTNNVIFSFAQMIAHHTRGGCPLRTGDLIATGTLSGPTREEAGCLLEQTRGGTDPYDMVAENPRRGKLRRAFLEDGDTIEFTAQAKARDGLGNVGFGACQGKVLHTS</sequence>
<dbReference type="GO" id="GO:0004334">
    <property type="term" value="F:fumarylacetoacetase activity"/>
    <property type="evidence" value="ECO:0007669"/>
    <property type="project" value="UniProtKB-UniRule"/>
</dbReference>
<dbReference type="OrthoDB" id="9971669at2759"/>
<dbReference type="HOGENOM" id="CLU_1409505_0_0_1"/>
<dbReference type="SUPFAM" id="SSF56529">
    <property type="entry name" value="FAH"/>
    <property type="match status" value="1"/>
</dbReference>
<keyword evidence="4" id="KW-0828">Tyrosine catabolism</keyword>
<dbReference type="EMBL" id="KN847479">
    <property type="protein sequence ID" value="KIX03497.1"/>
    <property type="molecule type" value="Genomic_DNA"/>
</dbReference>
<keyword evidence="4" id="KW-0378">Hydrolase</keyword>
<name>A0A0D2FN79_9EURO</name>
<dbReference type="GO" id="GO:1902000">
    <property type="term" value="P:homogentisate catabolic process"/>
    <property type="evidence" value="ECO:0007669"/>
    <property type="project" value="TreeGrafter"/>
</dbReference>
<protein>
    <recommendedName>
        <fullName evidence="4">Fumarylacetoacetase</fullName>
        <ecNumber evidence="4">3.7.1.2</ecNumber>
    </recommendedName>
    <alternativeName>
        <fullName evidence="4">Fumarylacetoacetate hydrolase</fullName>
    </alternativeName>
</protein>
<dbReference type="InterPro" id="IPR011234">
    <property type="entry name" value="Fumarylacetoacetase-like_C"/>
</dbReference>
<dbReference type="Proteomes" id="UP000053617">
    <property type="component" value="Unassembled WGS sequence"/>
</dbReference>
<dbReference type="GO" id="GO:0006572">
    <property type="term" value="P:L-tyrosine catabolic process"/>
    <property type="evidence" value="ECO:0007669"/>
    <property type="project" value="UniProtKB-UniRule"/>
</dbReference>
<evidence type="ECO:0000313" key="7">
    <source>
        <dbReference type="Proteomes" id="UP000053617"/>
    </source>
</evidence>